<dbReference type="Gene3D" id="3.90.1200.10">
    <property type="match status" value="1"/>
</dbReference>
<organism evidence="2 3">
    <name type="scientific">Ammonicoccus fulvus</name>
    <dbReference type="NCBI Taxonomy" id="3138240"/>
    <lineage>
        <taxon>Bacteria</taxon>
        <taxon>Bacillati</taxon>
        <taxon>Actinomycetota</taxon>
        <taxon>Actinomycetes</taxon>
        <taxon>Propionibacteriales</taxon>
        <taxon>Propionibacteriaceae</taxon>
        <taxon>Ammonicoccus</taxon>
    </lineage>
</organism>
<sequence>MIRTPVLPTDAGVARAHRDLPALGVLLEPDRLAMLTQDLGLGAYTLDRLRLKPHASVTAVLRPVGGVGPWLLARGFAGEPWATKRRKDLDRAARLTLAAHEIPADRLVVVAAAADRSLPELARLKPDSGEGARYRRRGGGGTSFRGWFRTLSHNPARRWVGCGEAEDGSRVVVRVHADRPSELLPWQPGRPWQPGDPAPHGSWLPNRSGAQARNSRPRHPRVAERVNAAVRGLDMLSADWGSRAAAVADRIHTPLARVPLGPAHGDLTPDQVVVDDGHLHVLDWDEAGDWPLGWDTATWAMGLVLEGWPADAAGIADPAGTPVPTPEVRAAAAIMRGPEPFRRRHSHWAERTEALLAYAERVLS</sequence>
<keyword evidence="3" id="KW-1185">Reference proteome</keyword>
<evidence type="ECO:0000313" key="3">
    <source>
        <dbReference type="Proteomes" id="UP001442841"/>
    </source>
</evidence>
<evidence type="ECO:0008006" key="4">
    <source>
        <dbReference type="Google" id="ProtNLM"/>
    </source>
</evidence>
<dbReference type="SUPFAM" id="SSF56112">
    <property type="entry name" value="Protein kinase-like (PK-like)"/>
    <property type="match status" value="1"/>
</dbReference>
<dbReference type="RefSeq" id="WP_425307576.1">
    <property type="nucleotide sequence ID" value="NZ_CP154795.1"/>
</dbReference>
<dbReference type="InterPro" id="IPR011009">
    <property type="entry name" value="Kinase-like_dom_sf"/>
</dbReference>
<reference evidence="2 3" key="1">
    <citation type="submission" date="2024-04" db="EMBL/GenBank/DDBJ databases">
        <title>Isolation of an actinomycete strain from pig manure.</title>
        <authorList>
            <person name="Gong T."/>
            <person name="Yu Z."/>
            <person name="An M."/>
            <person name="Wei C."/>
            <person name="Yang W."/>
            <person name="Liu L."/>
        </authorList>
    </citation>
    <scope>NUCLEOTIDE SEQUENCE [LARGE SCALE GENOMIC DNA]</scope>
    <source>
        <strain evidence="2 3">ZF39</strain>
    </source>
</reference>
<dbReference type="Proteomes" id="UP001442841">
    <property type="component" value="Chromosome"/>
</dbReference>
<evidence type="ECO:0000256" key="1">
    <source>
        <dbReference type="SAM" id="MobiDB-lite"/>
    </source>
</evidence>
<evidence type="ECO:0000313" key="2">
    <source>
        <dbReference type="EMBL" id="XAN06144.1"/>
    </source>
</evidence>
<protein>
    <recommendedName>
        <fullName evidence="4">Aminoglycoside phosphotransferase domain-containing protein</fullName>
    </recommendedName>
</protein>
<name>A0ABZ3FM35_9ACTN</name>
<proteinExistence type="predicted"/>
<accession>A0ABZ3FM35</accession>
<gene>
    <name evidence="2" type="ORF">AADG42_02100</name>
</gene>
<feature type="region of interest" description="Disordered" evidence="1">
    <location>
        <begin position="182"/>
        <end position="222"/>
    </location>
</feature>
<dbReference type="EMBL" id="CP154795">
    <property type="protein sequence ID" value="XAN06144.1"/>
    <property type="molecule type" value="Genomic_DNA"/>
</dbReference>